<evidence type="ECO:0000256" key="2">
    <source>
        <dbReference type="SAM" id="Phobius"/>
    </source>
</evidence>
<reference evidence="3 4" key="1">
    <citation type="submission" date="2016-10" db="EMBL/GenBank/DDBJ databases">
        <title>Draft genome sequences of four alkaliphilic bacteria belonging to the Anaerobacillus genus.</title>
        <authorList>
            <person name="Bassil N.M."/>
            <person name="Lloyd J.R."/>
        </authorList>
    </citation>
    <scope>NUCLEOTIDE SEQUENCE [LARGE SCALE GENOMIC DNA]</scope>
    <source>
        <strain evidence="3 4">DSM 18345</strain>
    </source>
</reference>
<keyword evidence="2" id="KW-0812">Transmembrane</keyword>
<gene>
    <name evidence="3" type="ORF">BKP37_12650</name>
</gene>
<feature type="coiled-coil region" evidence="1">
    <location>
        <begin position="9"/>
        <end position="67"/>
    </location>
</feature>
<dbReference type="InterPro" id="IPR019715">
    <property type="entry name" value="Haemolysin_XhlA"/>
</dbReference>
<organism evidence="3 4">
    <name type="scientific">Anaerobacillus alkalilacustris</name>
    <dbReference type="NCBI Taxonomy" id="393763"/>
    <lineage>
        <taxon>Bacteria</taxon>
        <taxon>Bacillati</taxon>
        <taxon>Bacillota</taxon>
        <taxon>Bacilli</taxon>
        <taxon>Bacillales</taxon>
        <taxon>Bacillaceae</taxon>
        <taxon>Anaerobacillus</taxon>
    </lineage>
</organism>
<dbReference type="RefSeq" id="WP_071309967.1">
    <property type="nucleotide sequence ID" value="NZ_MLQR01000030.1"/>
</dbReference>
<keyword evidence="4" id="KW-1185">Reference proteome</keyword>
<evidence type="ECO:0008006" key="5">
    <source>
        <dbReference type="Google" id="ProtNLM"/>
    </source>
</evidence>
<dbReference type="Pfam" id="PF10779">
    <property type="entry name" value="XhlA"/>
    <property type="match status" value="1"/>
</dbReference>
<sequence>MSEAFEKVLDKLVESFDDFKERLIRIEENVRDVKSVKSDVEELKIKNASLESKASSAHKRLDKLENNQTWLWRTVMGGIIVGGIGLLFFVVQTFIKS</sequence>
<feature type="transmembrane region" description="Helical" evidence="2">
    <location>
        <begin position="70"/>
        <end position="91"/>
    </location>
</feature>
<protein>
    <recommendedName>
        <fullName evidence="5">Hemolysin XhlA</fullName>
    </recommendedName>
</protein>
<proteinExistence type="predicted"/>
<dbReference type="EMBL" id="MLQR01000030">
    <property type="protein sequence ID" value="OIJ12647.1"/>
    <property type="molecule type" value="Genomic_DNA"/>
</dbReference>
<comment type="caution">
    <text evidence="3">The sequence shown here is derived from an EMBL/GenBank/DDBJ whole genome shotgun (WGS) entry which is preliminary data.</text>
</comment>
<keyword evidence="1" id="KW-0175">Coiled coil</keyword>
<evidence type="ECO:0000313" key="4">
    <source>
        <dbReference type="Proteomes" id="UP000179524"/>
    </source>
</evidence>
<keyword evidence="2" id="KW-0472">Membrane</keyword>
<keyword evidence="2" id="KW-1133">Transmembrane helix</keyword>
<name>A0A1S2LLT6_9BACI</name>
<evidence type="ECO:0000313" key="3">
    <source>
        <dbReference type="EMBL" id="OIJ12647.1"/>
    </source>
</evidence>
<evidence type="ECO:0000256" key="1">
    <source>
        <dbReference type="SAM" id="Coils"/>
    </source>
</evidence>
<dbReference type="Proteomes" id="UP000179524">
    <property type="component" value="Unassembled WGS sequence"/>
</dbReference>
<accession>A0A1S2LLT6</accession>
<dbReference type="OrthoDB" id="2186744at2"/>
<dbReference type="AlphaFoldDB" id="A0A1S2LLT6"/>